<dbReference type="PRINTS" id="PR00507">
    <property type="entry name" value="N12N6MTFRASE"/>
</dbReference>
<dbReference type="EMBL" id="CAFBMK010000003">
    <property type="protein sequence ID" value="CAB4892488.1"/>
    <property type="molecule type" value="Genomic_DNA"/>
</dbReference>
<keyword evidence="2" id="KW-0489">Methyltransferase</keyword>
<reference evidence="7" key="1">
    <citation type="submission" date="2020-05" db="EMBL/GenBank/DDBJ databases">
        <authorList>
            <person name="Chiriac C."/>
            <person name="Salcher M."/>
            <person name="Ghai R."/>
            <person name="Kavagutti S V."/>
        </authorList>
    </citation>
    <scope>NUCLEOTIDE SEQUENCE</scope>
</reference>
<evidence type="ECO:0000313" key="7">
    <source>
        <dbReference type="EMBL" id="CAB4892488.1"/>
    </source>
</evidence>
<evidence type="ECO:0000256" key="1">
    <source>
        <dbReference type="ARBA" id="ARBA00011900"/>
    </source>
</evidence>
<dbReference type="EC" id="2.1.1.72" evidence="1"/>
<dbReference type="Pfam" id="PF07669">
    <property type="entry name" value="Eco57I"/>
    <property type="match status" value="1"/>
</dbReference>
<evidence type="ECO:0000256" key="2">
    <source>
        <dbReference type="ARBA" id="ARBA00022603"/>
    </source>
</evidence>
<evidence type="ECO:0000256" key="3">
    <source>
        <dbReference type="ARBA" id="ARBA00022679"/>
    </source>
</evidence>
<name>A0A6J7FFC5_9ZZZZ</name>
<dbReference type="SUPFAM" id="SSF53335">
    <property type="entry name" value="S-adenosyl-L-methionine-dependent methyltransferases"/>
    <property type="match status" value="1"/>
</dbReference>
<dbReference type="Gene3D" id="3.40.50.150">
    <property type="entry name" value="Vaccinia Virus protein VP39"/>
    <property type="match status" value="1"/>
</dbReference>
<keyword evidence="3" id="KW-0808">Transferase</keyword>
<evidence type="ECO:0000259" key="6">
    <source>
        <dbReference type="Pfam" id="PF07669"/>
    </source>
</evidence>
<dbReference type="PANTHER" id="PTHR33841">
    <property type="entry name" value="DNA METHYLTRANSFERASE YEEA-RELATED"/>
    <property type="match status" value="1"/>
</dbReference>
<dbReference type="AlphaFoldDB" id="A0A6J7FFC5"/>
<evidence type="ECO:0000256" key="5">
    <source>
        <dbReference type="ARBA" id="ARBA00047942"/>
    </source>
</evidence>
<organism evidence="7">
    <name type="scientific">freshwater metagenome</name>
    <dbReference type="NCBI Taxonomy" id="449393"/>
    <lineage>
        <taxon>unclassified sequences</taxon>
        <taxon>metagenomes</taxon>
        <taxon>ecological metagenomes</taxon>
    </lineage>
</organism>
<dbReference type="InterPro" id="IPR050953">
    <property type="entry name" value="N4_N6_ade-DNA_methylase"/>
</dbReference>
<feature type="domain" description="Type II methyltransferase M.TaqI-like" evidence="6">
    <location>
        <begin position="181"/>
        <end position="262"/>
    </location>
</feature>
<dbReference type="GO" id="GO:0032259">
    <property type="term" value="P:methylation"/>
    <property type="evidence" value="ECO:0007669"/>
    <property type="project" value="UniProtKB-KW"/>
</dbReference>
<dbReference type="GO" id="GO:0006304">
    <property type="term" value="P:DNA modification"/>
    <property type="evidence" value="ECO:0007669"/>
    <property type="project" value="InterPro"/>
</dbReference>
<dbReference type="InterPro" id="IPR029063">
    <property type="entry name" value="SAM-dependent_MTases_sf"/>
</dbReference>
<dbReference type="PANTHER" id="PTHR33841:SF1">
    <property type="entry name" value="DNA METHYLTRANSFERASE A"/>
    <property type="match status" value="1"/>
</dbReference>
<evidence type="ECO:0000256" key="4">
    <source>
        <dbReference type="ARBA" id="ARBA00022691"/>
    </source>
</evidence>
<dbReference type="GO" id="GO:0009007">
    <property type="term" value="F:site-specific DNA-methyltransferase (adenine-specific) activity"/>
    <property type="evidence" value="ECO:0007669"/>
    <property type="project" value="UniProtKB-EC"/>
</dbReference>
<sequence>MTGSWLDIEHALQVQLPDDVRATRPDRAITTDALPDEIGAAYAASLDPATRARHGRHYTPRHLAEHLWSMTRTALGHRAPARSLRGLVRDPACGAGVLLLPALREHLGAIVRADARVALAGLPNVIEGIDADPAAVWVANAVLAAEALPLLAAVPARRRRPLPALAHVGDGLAAGRQQARAVIMNPPYGRVKLSPNERERFANVLYGHANLYTLFMAAGIDDLDQHGVLSALVPTSFTAGRYFATLRHELSQTAPLRDVAFVAQRDGVFAGVLQETCLAVFTKKKPRKTAIAEINGRVSTVARVRSPRGPLPWLLPRRSDDAHIAAAAAAMPMTLLAAGWRASTGPLVWNRRRADLSATRRKGSVPIVWAADLDGGTLHRDPSRDATRFMTFRDPADRGTFVLEEPAILVQRTTAPEQSRRIVSAKLSAEDLERWGGAVVIENHVNVLRPVADAEQLLSFDALATLLSTQTVDQVMRCLAGSVALSAYELGALPLPSPATITAWSTLNGDDLRAAVLDAYRPETTP</sequence>
<keyword evidence="4" id="KW-0949">S-adenosyl-L-methionine</keyword>
<proteinExistence type="predicted"/>
<dbReference type="InterPro" id="IPR011639">
    <property type="entry name" value="MethylTrfase_TaqI-like_dom"/>
</dbReference>
<comment type="catalytic activity">
    <reaction evidence="5">
        <text>a 2'-deoxyadenosine in DNA + S-adenosyl-L-methionine = an N(6)-methyl-2'-deoxyadenosine in DNA + S-adenosyl-L-homocysteine + H(+)</text>
        <dbReference type="Rhea" id="RHEA:15197"/>
        <dbReference type="Rhea" id="RHEA-COMP:12418"/>
        <dbReference type="Rhea" id="RHEA-COMP:12419"/>
        <dbReference type="ChEBI" id="CHEBI:15378"/>
        <dbReference type="ChEBI" id="CHEBI:57856"/>
        <dbReference type="ChEBI" id="CHEBI:59789"/>
        <dbReference type="ChEBI" id="CHEBI:90615"/>
        <dbReference type="ChEBI" id="CHEBI:90616"/>
        <dbReference type="EC" id="2.1.1.72"/>
    </reaction>
</comment>
<gene>
    <name evidence="7" type="ORF">UFOPK3564_00099</name>
</gene>
<accession>A0A6J7FFC5</accession>
<protein>
    <recommendedName>
        <fullName evidence="1">site-specific DNA-methyltransferase (adenine-specific)</fullName>
        <ecNumber evidence="1">2.1.1.72</ecNumber>
    </recommendedName>
</protein>